<feature type="region of interest" description="Disordered" evidence="1">
    <location>
        <begin position="1"/>
        <end position="25"/>
    </location>
</feature>
<feature type="compositionally biased region" description="Polar residues" evidence="1">
    <location>
        <begin position="99"/>
        <end position="111"/>
    </location>
</feature>
<reference evidence="2 3" key="1">
    <citation type="submission" date="2021-06" db="EMBL/GenBank/DDBJ databases">
        <authorList>
            <person name="Palmer J.M."/>
        </authorList>
    </citation>
    <scope>NUCLEOTIDE SEQUENCE [LARGE SCALE GENOMIC DNA]</scope>
    <source>
        <strain evidence="2 3">MEX-2019</strain>
        <tissue evidence="2">Muscle</tissue>
    </source>
</reference>
<evidence type="ECO:0000256" key="1">
    <source>
        <dbReference type="SAM" id="MobiDB-lite"/>
    </source>
</evidence>
<sequence>MARPQPTGGLDGREDKISSNQIPIMPDNRWRRMALSWLYPDEHNEADFFVGSDSGAPKRPAQPGSQVNDSGDVRDSAVSGCSRVEPDLVPDQQPPFSPTLDNENESSSISAPTTVYEQWKLNSTIDAKMERNVRNAALFWRQVLERI</sequence>
<dbReference type="Proteomes" id="UP001311232">
    <property type="component" value="Unassembled WGS sequence"/>
</dbReference>
<gene>
    <name evidence="2" type="ORF">CRENBAI_008273</name>
</gene>
<dbReference type="AlphaFoldDB" id="A0AAV9R793"/>
<dbReference type="EMBL" id="JAHHUM010002188">
    <property type="protein sequence ID" value="KAK5605654.1"/>
    <property type="molecule type" value="Genomic_DNA"/>
</dbReference>
<feature type="region of interest" description="Disordered" evidence="1">
    <location>
        <begin position="46"/>
        <end position="111"/>
    </location>
</feature>
<organism evidence="2 3">
    <name type="scientific">Crenichthys baileyi</name>
    <name type="common">White River springfish</name>
    <dbReference type="NCBI Taxonomy" id="28760"/>
    <lineage>
        <taxon>Eukaryota</taxon>
        <taxon>Metazoa</taxon>
        <taxon>Chordata</taxon>
        <taxon>Craniata</taxon>
        <taxon>Vertebrata</taxon>
        <taxon>Euteleostomi</taxon>
        <taxon>Actinopterygii</taxon>
        <taxon>Neopterygii</taxon>
        <taxon>Teleostei</taxon>
        <taxon>Neoteleostei</taxon>
        <taxon>Acanthomorphata</taxon>
        <taxon>Ovalentaria</taxon>
        <taxon>Atherinomorphae</taxon>
        <taxon>Cyprinodontiformes</taxon>
        <taxon>Goodeidae</taxon>
        <taxon>Crenichthys</taxon>
    </lineage>
</organism>
<feature type="non-terminal residue" evidence="2">
    <location>
        <position position="147"/>
    </location>
</feature>
<comment type="caution">
    <text evidence="2">The sequence shown here is derived from an EMBL/GenBank/DDBJ whole genome shotgun (WGS) entry which is preliminary data.</text>
</comment>
<proteinExistence type="predicted"/>
<name>A0AAV9R793_9TELE</name>
<evidence type="ECO:0000313" key="3">
    <source>
        <dbReference type="Proteomes" id="UP001311232"/>
    </source>
</evidence>
<protein>
    <submittedName>
        <fullName evidence="2">Uncharacterized protein</fullName>
    </submittedName>
</protein>
<accession>A0AAV9R793</accession>
<evidence type="ECO:0000313" key="2">
    <source>
        <dbReference type="EMBL" id="KAK5605654.1"/>
    </source>
</evidence>
<keyword evidence="3" id="KW-1185">Reference proteome</keyword>